<accession>A0A9W7Y8V8</accession>
<feature type="region of interest" description="Disordered" evidence="1">
    <location>
        <begin position="85"/>
        <end position="119"/>
    </location>
</feature>
<sequence>MAAAGSRSSRRCHSITILSESEPLLMERGVEFFGRPRSASKQKQRLSRHVLYAQAADRAHMARRILTAPTATLRPAMLRSFAVDGPLPPNARAPAVAPAPAPTPVSPMSPASPVSPPGK</sequence>
<gene>
    <name evidence="2" type="ORF">LPJ61_005413</name>
</gene>
<organism evidence="2 3">
    <name type="scientific">Coemansia biformis</name>
    <dbReference type="NCBI Taxonomy" id="1286918"/>
    <lineage>
        <taxon>Eukaryota</taxon>
        <taxon>Fungi</taxon>
        <taxon>Fungi incertae sedis</taxon>
        <taxon>Zoopagomycota</taxon>
        <taxon>Kickxellomycotina</taxon>
        <taxon>Kickxellomycetes</taxon>
        <taxon>Kickxellales</taxon>
        <taxon>Kickxellaceae</taxon>
        <taxon>Coemansia</taxon>
    </lineage>
</organism>
<protein>
    <submittedName>
        <fullName evidence="2">Uncharacterized protein</fullName>
    </submittedName>
</protein>
<reference evidence="2" key="1">
    <citation type="submission" date="2022-07" db="EMBL/GenBank/DDBJ databases">
        <title>Phylogenomic reconstructions and comparative analyses of Kickxellomycotina fungi.</title>
        <authorList>
            <person name="Reynolds N.K."/>
            <person name="Stajich J.E."/>
            <person name="Barry K."/>
            <person name="Grigoriev I.V."/>
            <person name="Crous P."/>
            <person name="Smith M.E."/>
        </authorList>
    </citation>
    <scope>NUCLEOTIDE SEQUENCE</scope>
    <source>
        <strain evidence="2">BCRC 34381</strain>
    </source>
</reference>
<comment type="caution">
    <text evidence="2">The sequence shown here is derived from an EMBL/GenBank/DDBJ whole genome shotgun (WGS) entry which is preliminary data.</text>
</comment>
<name>A0A9W7Y8V8_9FUNG</name>
<feature type="compositionally biased region" description="Pro residues" evidence="1">
    <location>
        <begin position="86"/>
        <end position="107"/>
    </location>
</feature>
<dbReference type="AlphaFoldDB" id="A0A9W7Y8V8"/>
<evidence type="ECO:0000313" key="2">
    <source>
        <dbReference type="EMBL" id="KAJ1726110.1"/>
    </source>
</evidence>
<proteinExistence type="predicted"/>
<evidence type="ECO:0000256" key="1">
    <source>
        <dbReference type="SAM" id="MobiDB-lite"/>
    </source>
</evidence>
<keyword evidence="3" id="KW-1185">Reference proteome</keyword>
<dbReference type="Proteomes" id="UP001143981">
    <property type="component" value="Unassembled WGS sequence"/>
</dbReference>
<dbReference type="OrthoDB" id="5523794at2759"/>
<evidence type="ECO:0000313" key="3">
    <source>
        <dbReference type="Proteomes" id="UP001143981"/>
    </source>
</evidence>
<dbReference type="EMBL" id="JANBOI010001773">
    <property type="protein sequence ID" value="KAJ1726110.1"/>
    <property type="molecule type" value="Genomic_DNA"/>
</dbReference>